<protein>
    <submittedName>
        <fullName evidence="2">Uncharacterized protein</fullName>
    </submittedName>
</protein>
<name>A0A8A4XDL4_9VIRU</name>
<dbReference type="EMBL" id="MW046450">
    <property type="protein sequence ID" value="QTE03858.1"/>
    <property type="molecule type" value="Genomic_DNA"/>
</dbReference>
<evidence type="ECO:0000256" key="1">
    <source>
        <dbReference type="SAM" id="MobiDB-lite"/>
    </source>
</evidence>
<organism evidence="2">
    <name type="scientific">Grus japonensis parvo-like hybrid virus</name>
    <dbReference type="NCBI Taxonomy" id="2794511"/>
    <lineage>
        <taxon>Viruses</taxon>
        <taxon>Monodnaviria</taxon>
        <taxon>Shotokuvirae</taxon>
        <taxon>Cressdnaviricota</taxon>
        <taxon>Arfiviricetes</taxon>
        <taxon>Lineavirales</taxon>
        <taxon>Oomyviridae</taxon>
        <taxon>Nicoomyvirus</taxon>
        <taxon>Nicoomyvirus peneszensis</taxon>
    </lineage>
</organism>
<feature type="region of interest" description="Disordered" evidence="1">
    <location>
        <begin position="156"/>
        <end position="178"/>
    </location>
</feature>
<proteinExistence type="predicted"/>
<sequence>MDRWMHINAPYFNSHPSHSTFSNGNNRHYPIYRCWITSTMASLLTIDAARMTRNFNHSERFLILVLVQDWVFQENMMLLHFQEMDQNTIARLEHACLELRSQLQLATDRGLALESALRHAEDANFALAAANHAYFSAARRRVRRRLTYEEEVAILTDSSEGEQTELEELPSDPEDAEL</sequence>
<reference evidence="2" key="1">
    <citation type="submission" date="2020-09" db="EMBL/GenBank/DDBJ databases">
        <title>Parvovirus dark matter in the feces of wild birds.</title>
        <authorList>
            <person name="Dai Z."/>
            <person name="Yang S."/>
            <person name="Zhang W."/>
        </authorList>
    </citation>
    <scope>NUCLEOTIDE SEQUENCE</scope>
    <source>
        <strain evidence="2">Cra70par065</strain>
    </source>
</reference>
<evidence type="ECO:0000313" key="2">
    <source>
        <dbReference type="EMBL" id="QTE03858.1"/>
    </source>
</evidence>
<accession>A0A8A4XDL4</accession>
<feature type="compositionally biased region" description="Acidic residues" evidence="1">
    <location>
        <begin position="159"/>
        <end position="178"/>
    </location>
</feature>